<evidence type="ECO:0000313" key="2">
    <source>
        <dbReference type="EMBL" id="ONL98610.1"/>
    </source>
</evidence>
<feature type="compositionally biased region" description="Gly residues" evidence="1">
    <location>
        <begin position="148"/>
        <end position="171"/>
    </location>
</feature>
<dbReference type="GO" id="GO:0016787">
    <property type="term" value="F:hydrolase activity"/>
    <property type="evidence" value="ECO:0007669"/>
    <property type="project" value="UniProtKB-KW"/>
</dbReference>
<feature type="compositionally biased region" description="Low complexity" evidence="1">
    <location>
        <begin position="98"/>
        <end position="107"/>
    </location>
</feature>
<dbReference type="EMBL" id="CM007647">
    <property type="protein sequence ID" value="ONL98610.1"/>
    <property type="molecule type" value="Genomic_DNA"/>
</dbReference>
<feature type="compositionally biased region" description="Basic residues" evidence="1">
    <location>
        <begin position="121"/>
        <end position="142"/>
    </location>
</feature>
<name>A0A1D6K4T5_MAIZE</name>
<dbReference type="AlphaFoldDB" id="A0A1D6K4T5"/>
<evidence type="ECO:0000256" key="1">
    <source>
        <dbReference type="SAM" id="MobiDB-lite"/>
    </source>
</evidence>
<reference evidence="2" key="1">
    <citation type="submission" date="2015-12" db="EMBL/GenBank/DDBJ databases">
        <title>Update maize B73 reference genome by single molecule sequencing technologies.</title>
        <authorList>
            <consortium name="Maize Genome Sequencing Project"/>
            <person name="Ware D."/>
        </authorList>
    </citation>
    <scope>NUCLEOTIDE SEQUENCE [LARGE SCALE GENOMIC DNA]</scope>
    <source>
        <tissue evidence="2">Seedling</tissue>
    </source>
</reference>
<feature type="compositionally biased region" description="Pro residues" evidence="1">
    <location>
        <begin position="11"/>
        <end position="27"/>
    </location>
</feature>
<organism evidence="2">
    <name type="scientific">Zea mays</name>
    <name type="common">Maize</name>
    <dbReference type="NCBI Taxonomy" id="4577"/>
    <lineage>
        <taxon>Eukaryota</taxon>
        <taxon>Viridiplantae</taxon>
        <taxon>Streptophyta</taxon>
        <taxon>Embryophyta</taxon>
        <taxon>Tracheophyta</taxon>
        <taxon>Spermatophyta</taxon>
        <taxon>Magnoliopsida</taxon>
        <taxon>Liliopsida</taxon>
        <taxon>Poales</taxon>
        <taxon>Poaceae</taxon>
        <taxon>PACMAD clade</taxon>
        <taxon>Panicoideae</taxon>
        <taxon>Andropogonodae</taxon>
        <taxon>Andropogoneae</taxon>
        <taxon>Tripsacinae</taxon>
        <taxon>Zea</taxon>
    </lineage>
</organism>
<accession>A0A1D6K4T5</accession>
<feature type="compositionally biased region" description="Low complexity" evidence="1">
    <location>
        <begin position="52"/>
        <end position="63"/>
    </location>
</feature>
<gene>
    <name evidence="2" type="ORF">ZEAMMB73_Zm00001d029386</name>
</gene>
<feature type="compositionally biased region" description="Basic residues" evidence="1">
    <location>
        <begin position="174"/>
        <end position="183"/>
    </location>
</feature>
<proteinExistence type="predicted"/>
<feature type="region of interest" description="Disordered" evidence="1">
    <location>
        <begin position="1"/>
        <end position="202"/>
    </location>
</feature>
<keyword evidence="2" id="KW-0378">Hydrolase</keyword>
<sequence length="227" mass="23840">MATTPAEDPEPGLPPPKALARPLPPGSVPLGGPAPLLRPPPLAGRHQHRRPPLGAAAARAAARAPPPRVRRVGDVAVGPVPPQPPRGRPRPHRPGPPLLRRLLVHGPRPLRHLPGQDREGRHGRHGRAPLRRGRRQLRRLRRVPAGGHVPGGRGAGGPRVVGRVPGGGGPRRGPVPRRRRRGGGRAARPPPAGGGAPARQAHLRPAAAHHALLLPQGLHQCDGLRPP</sequence>
<protein>
    <submittedName>
        <fullName evidence="2">Alpha/beta-Hydrolases superfamily protein</fullName>
    </submittedName>
</protein>